<dbReference type="EMBL" id="SLWL01000009">
    <property type="protein sequence ID" value="TCO12434.1"/>
    <property type="molecule type" value="Genomic_DNA"/>
</dbReference>
<organism evidence="1 2">
    <name type="scientific">Camelimonas lactis</name>
    <dbReference type="NCBI Taxonomy" id="659006"/>
    <lineage>
        <taxon>Bacteria</taxon>
        <taxon>Pseudomonadati</taxon>
        <taxon>Pseudomonadota</taxon>
        <taxon>Alphaproteobacteria</taxon>
        <taxon>Hyphomicrobiales</taxon>
        <taxon>Chelatococcaceae</taxon>
        <taxon>Camelimonas</taxon>
    </lineage>
</organism>
<evidence type="ECO:0008006" key="3">
    <source>
        <dbReference type="Google" id="ProtNLM"/>
    </source>
</evidence>
<sequence length="134" mass="13665">MPLNAPRDTIERGRDLLVLRVAAGAKIHAGALVALNAAGFAVPGALSATLKAAGRAEASIDNTGGADGAVSVTVKRGAFRFSNHGADAVDQSSILDDCYIVDDATVAKTHAADTRSRAGKVLDVDVTGVWVEIV</sequence>
<dbReference type="Proteomes" id="UP000294881">
    <property type="component" value="Unassembled WGS sequence"/>
</dbReference>
<dbReference type="AlphaFoldDB" id="A0A4R2GR11"/>
<reference evidence="1 2" key="1">
    <citation type="submission" date="2019-03" db="EMBL/GenBank/DDBJ databases">
        <title>Genomic Encyclopedia of Type Strains, Phase IV (KMG-IV): sequencing the most valuable type-strain genomes for metagenomic binning, comparative biology and taxonomic classification.</title>
        <authorList>
            <person name="Goeker M."/>
        </authorList>
    </citation>
    <scope>NUCLEOTIDE SEQUENCE [LARGE SCALE GENOMIC DNA]</scope>
    <source>
        <strain evidence="1 2">DSM 22958</strain>
    </source>
</reference>
<proteinExistence type="predicted"/>
<dbReference type="OrthoDB" id="2059848at2"/>
<accession>A0A4R2GR11</accession>
<keyword evidence="2" id="KW-1185">Reference proteome</keyword>
<name>A0A4R2GR11_9HYPH</name>
<evidence type="ECO:0000313" key="1">
    <source>
        <dbReference type="EMBL" id="TCO12434.1"/>
    </source>
</evidence>
<evidence type="ECO:0000313" key="2">
    <source>
        <dbReference type="Proteomes" id="UP000294881"/>
    </source>
</evidence>
<comment type="caution">
    <text evidence="1">The sequence shown here is derived from an EMBL/GenBank/DDBJ whole genome shotgun (WGS) entry which is preliminary data.</text>
</comment>
<dbReference type="RefSeq" id="WP_132007577.1">
    <property type="nucleotide sequence ID" value="NZ_JBHUNN010000002.1"/>
</dbReference>
<protein>
    <recommendedName>
        <fullName evidence="3">Bacteriophage lambda head decoration protein D</fullName>
    </recommendedName>
</protein>
<gene>
    <name evidence="1" type="ORF">EV666_10981</name>
</gene>